<dbReference type="FunFam" id="2.40.420.20:FF:000003">
    <property type="entry name" value="Cation efflux system protein cusB"/>
    <property type="match status" value="1"/>
</dbReference>
<keyword evidence="3 5" id="KW-0732">Signal</keyword>
<protein>
    <submittedName>
        <fullName evidence="11">Uncharacterized protein</fullName>
    </submittedName>
</protein>
<dbReference type="Gene3D" id="2.40.420.20">
    <property type="match status" value="1"/>
</dbReference>
<dbReference type="InterPro" id="IPR058792">
    <property type="entry name" value="Beta-barrel_RND_2"/>
</dbReference>
<evidence type="ECO:0000256" key="5">
    <source>
        <dbReference type="SAM" id="SignalP"/>
    </source>
</evidence>
<dbReference type="NCBIfam" id="TIGR01730">
    <property type="entry name" value="RND_mfp"/>
    <property type="match status" value="1"/>
</dbReference>
<dbReference type="InterPro" id="IPR006143">
    <property type="entry name" value="RND_pump_MFP"/>
</dbReference>
<dbReference type="STRING" id="1526571.AT746_16060"/>
<dbReference type="GO" id="GO:0016020">
    <property type="term" value="C:membrane"/>
    <property type="evidence" value="ECO:0007669"/>
    <property type="project" value="InterPro"/>
</dbReference>
<dbReference type="GO" id="GO:0030288">
    <property type="term" value="C:outer membrane-bounded periplasmic space"/>
    <property type="evidence" value="ECO:0007669"/>
    <property type="project" value="TreeGrafter"/>
</dbReference>
<evidence type="ECO:0000256" key="2">
    <source>
        <dbReference type="ARBA" id="ARBA00022448"/>
    </source>
</evidence>
<keyword evidence="12" id="KW-1185">Reference proteome</keyword>
<organism evidence="11 12">
    <name type="scientific">Lacimicrobium alkaliphilum</name>
    <dbReference type="NCBI Taxonomy" id="1526571"/>
    <lineage>
        <taxon>Bacteria</taxon>
        <taxon>Pseudomonadati</taxon>
        <taxon>Pseudomonadota</taxon>
        <taxon>Gammaproteobacteria</taxon>
        <taxon>Alteromonadales</taxon>
        <taxon>Alteromonadaceae</taxon>
        <taxon>Lacimicrobium</taxon>
    </lineage>
</organism>
<evidence type="ECO:0000313" key="12">
    <source>
        <dbReference type="Proteomes" id="UP000068447"/>
    </source>
</evidence>
<evidence type="ECO:0000259" key="9">
    <source>
        <dbReference type="Pfam" id="PF25954"/>
    </source>
</evidence>
<feature type="chain" id="PRO_5006836440" evidence="5">
    <location>
        <begin position="24"/>
        <end position="408"/>
    </location>
</feature>
<keyword evidence="2" id="KW-0813">Transport</keyword>
<dbReference type="InterPro" id="IPR058790">
    <property type="entry name" value="BSH_CusB"/>
</dbReference>
<dbReference type="AlphaFoldDB" id="A0A0U3B7S9"/>
<dbReference type="Pfam" id="PF25869">
    <property type="entry name" value="3HB_CusB"/>
    <property type="match status" value="1"/>
</dbReference>
<feature type="domain" description="CzcB-like C-terminal circularly permuted SH3-like" evidence="10">
    <location>
        <begin position="328"/>
        <end position="387"/>
    </location>
</feature>
<name>A0A0U3B7S9_9ALTE</name>
<feature type="domain" description="CusB-like barrel-sandwich hybrid" evidence="8">
    <location>
        <begin position="120"/>
        <end position="240"/>
    </location>
</feature>
<feature type="domain" description="Heavy metal binding" evidence="6">
    <location>
        <begin position="40"/>
        <end position="67"/>
    </location>
</feature>
<dbReference type="GO" id="GO:0060003">
    <property type="term" value="P:copper ion export"/>
    <property type="evidence" value="ECO:0007669"/>
    <property type="project" value="TreeGrafter"/>
</dbReference>
<reference evidence="11 12" key="1">
    <citation type="submission" date="2015-12" db="EMBL/GenBank/DDBJ databases">
        <title>Complete genome of Lacimicrobium alkaliphilum KCTC 32984.</title>
        <authorList>
            <person name="Kim S.-G."/>
            <person name="Lee Y.-J."/>
        </authorList>
    </citation>
    <scope>NUCLEOTIDE SEQUENCE [LARGE SCALE GENOMIC DNA]</scope>
    <source>
        <strain evidence="11 12">YelD216</strain>
    </source>
</reference>
<evidence type="ECO:0000256" key="4">
    <source>
        <dbReference type="ARBA" id="ARBA00023065"/>
    </source>
</evidence>
<evidence type="ECO:0000313" key="11">
    <source>
        <dbReference type="EMBL" id="ALS99625.1"/>
    </source>
</evidence>
<dbReference type="EMBL" id="CP013650">
    <property type="protein sequence ID" value="ALS99625.1"/>
    <property type="molecule type" value="Genomic_DNA"/>
</dbReference>
<dbReference type="Gene3D" id="6.10.140.730">
    <property type="match status" value="1"/>
</dbReference>
<comment type="similarity">
    <text evidence="1">Belongs to the membrane fusion protein (MFP) (TC 8.A.1) family.</text>
</comment>
<dbReference type="RefSeq" id="WP_062482333.1">
    <property type="nucleotide sequence ID" value="NZ_CP013650.1"/>
</dbReference>
<dbReference type="PANTHER" id="PTHR30097">
    <property type="entry name" value="CATION EFFLUX SYSTEM PROTEIN CUSB"/>
    <property type="match status" value="1"/>
</dbReference>
<evidence type="ECO:0000259" key="6">
    <source>
        <dbReference type="Pfam" id="PF19335"/>
    </source>
</evidence>
<dbReference type="FunFam" id="2.40.30.170:FF:000010">
    <property type="entry name" value="Efflux RND transporter periplasmic adaptor subunit"/>
    <property type="match status" value="1"/>
</dbReference>
<dbReference type="KEGG" id="lal:AT746_16060"/>
<feature type="domain" description="CusB-like three alpha-helical bundle" evidence="7">
    <location>
        <begin position="155"/>
        <end position="204"/>
    </location>
</feature>
<keyword evidence="4" id="KW-0406">Ion transport</keyword>
<dbReference type="Pfam" id="PF25975">
    <property type="entry name" value="CzcB_C"/>
    <property type="match status" value="1"/>
</dbReference>
<evidence type="ECO:0000256" key="1">
    <source>
        <dbReference type="ARBA" id="ARBA00009477"/>
    </source>
</evidence>
<evidence type="ECO:0000259" key="10">
    <source>
        <dbReference type="Pfam" id="PF25975"/>
    </source>
</evidence>
<dbReference type="SUPFAM" id="SSF111369">
    <property type="entry name" value="HlyD-like secretion proteins"/>
    <property type="match status" value="1"/>
</dbReference>
<dbReference type="InterPro" id="IPR058649">
    <property type="entry name" value="CzcB_C"/>
</dbReference>
<gene>
    <name evidence="11" type="ORF">AT746_16060</name>
</gene>
<dbReference type="PANTHER" id="PTHR30097:SF15">
    <property type="entry name" value="CATION EFFLUX SYSTEM PROTEIN CUSB"/>
    <property type="match status" value="1"/>
</dbReference>
<feature type="domain" description="CusB-like beta-barrel" evidence="9">
    <location>
        <begin position="244"/>
        <end position="318"/>
    </location>
</feature>
<evidence type="ECO:0000259" key="8">
    <source>
        <dbReference type="Pfam" id="PF25919"/>
    </source>
</evidence>
<dbReference type="Pfam" id="PF25954">
    <property type="entry name" value="Beta-barrel_RND_2"/>
    <property type="match status" value="1"/>
</dbReference>
<dbReference type="OrthoDB" id="9806939at2"/>
<dbReference type="GO" id="GO:0022857">
    <property type="term" value="F:transmembrane transporter activity"/>
    <property type="evidence" value="ECO:0007669"/>
    <property type="project" value="InterPro"/>
</dbReference>
<dbReference type="InterPro" id="IPR051909">
    <property type="entry name" value="MFP_Cation_Efflux"/>
</dbReference>
<dbReference type="InterPro" id="IPR058791">
    <property type="entry name" value="3HB_CusB"/>
</dbReference>
<sequence>MKSIIAALLWVLALTIQSVPLVAAQSEQTATQDPVTGQVVYVCPMHSHIIKDHPGSCPICGMDLEPVTRSAAADGDNPVVSVSGEMQQAMSLVTESVSRDDLWKYIQTLGTATFDEADISHIHPRVSGWLESLTPHAVGEPVEKGELLFTLYSPELVVAQDDYLQVLNNGGGQSQQRMLQQGRLRLKLLGIDDEVIRQLEKTRQSLYTVPFYAQRSGVITELNVRHGMYVTPDMEMIAIADLTKLWVIADVFENQFDWLEEGRPASIHFSGIGIHDAEATIDYIYPQLDPVTRSLKVRLKLDNPLKRIKAGMTARVEIFGGPLRDVLVVSSSAVIRGADSDRVVVQTDDNEFVVRRVETGMQAQGKTEILHGLSEGEQVVTSGQFLLDSEASLAGGLGRIDADPHAGH</sequence>
<feature type="signal peptide" evidence="5">
    <location>
        <begin position="1"/>
        <end position="23"/>
    </location>
</feature>
<evidence type="ECO:0000259" key="7">
    <source>
        <dbReference type="Pfam" id="PF25869"/>
    </source>
</evidence>
<dbReference type="GO" id="GO:0046914">
    <property type="term" value="F:transition metal ion binding"/>
    <property type="evidence" value="ECO:0007669"/>
    <property type="project" value="TreeGrafter"/>
</dbReference>
<dbReference type="Gene3D" id="2.40.30.170">
    <property type="match status" value="1"/>
</dbReference>
<accession>A0A0U3B7S9</accession>
<dbReference type="Pfam" id="PF25919">
    <property type="entry name" value="BSH_CusB"/>
    <property type="match status" value="1"/>
</dbReference>
<dbReference type="Pfam" id="PF19335">
    <property type="entry name" value="HMBD"/>
    <property type="match status" value="1"/>
</dbReference>
<dbReference type="GO" id="GO:0015679">
    <property type="term" value="P:plasma membrane copper ion transport"/>
    <property type="evidence" value="ECO:0007669"/>
    <property type="project" value="TreeGrafter"/>
</dbReference>
<dbReference type="Proteomes" id="UP000068447">
    <property type="component" value="Chromosome"/>
</dbReference>
<evidence type="ECO:0000256" key="3">
    <source>
        <dbReference type="ARBA" id="ARBA00022729"/>
    </source>
</evidence>
<proteinExistence type="inferred from homology"/>
<dbReference type="InterPro" id="IPR045800">
    <property type="entry name" value="HMBD"/>
</dbReference>